<proteinExistence type="inferred from homology"/>
<dbReference type="InterPro" id="IPR001683">
    <property type="entry name" value="PX_dom"/>
</dbReference>
<feature type="region of interest" description="Disordered" evidence="13">
    <location>
        <begin position="31"/>
        <end position="64"/>
    </location>
</feature>
<dbReference type="Pfam" id="PF09325">
    <property type="entry name" value="Vps5"/>
    <property type="match status" value="2"/>
</dbReference>
<feature type="region of interest" description="Disordered" evidence="13">
    <location>
        <begin position="81"/>
        <end position="103"/>
    </location>
</feature>
<dbReference type="GO" id="GO:0030027">
    <property type="term" value="C:lamellipodium"/>
    <property type="evidence" value="ECO:0007669"/>
    <property type="project" value="UniProtKB-SubCell"/>
</dbReference>
<dbReference type="InterPro" id="IPR027267">
    <property type="entry name" value="AH/BAR_dom_sf"/>
</dbReference>
<evidence type="ECO:0000256" key="1">
    <source>
        <dbReference type="ARBA" id="ARBA00004469"/>
    </source>
</evidence>
<dbReference type="PROSITE" id="PS50195">
    <property type="entry name" value="PX"/>
    <property type="match status" value="1"/>
</dbReference>
<dbReference type="AlphaFoldDB" id="V8NKU8"/>
<name>V8NKU8_OPHHA</name>
<organism evidence="15 16">
    <name type="scientific">Ophiophagus hannah</name>
    <name type="common">King cobra</name>
    <name type="synonym">Naja hannah</name>
    <dbReference type="NCBI Taxonomy" id="8665"/>
    <lineage>
        <taxon>Eukaryota</taxon>
        <taxon>Metazoa</taxon>
        <taxon>Chordata</taxon>
        <taxon>Craniata</taxon>
        <taxon>Vertebrata</taxon>
        <taxon>Euteleostomi</taxon>
        <taxon>Lepidosauria</taxon>
        <taxon>Squamata</taxon>
        <taxon>Bifurcata</taxon>
        <taxon>Unidentata</taxon>
        <taxon>Episquamata</taxon>
        <taxon>Toxicofera</taxon>
        <taxon>Serpentes</taxon>
        <taxon>Colubroidea</taxon>
        <taxon>Elapidae</taxon>
        <taxon>Elapinae</taxon>
        <taxon>Ophiophagus</taxon>
    </lineage>
</organism>
<evidence type="ECO:0000256" key="4">
    <source>
        <dbReference type="ARBA" id="ARBA00022448"/>
    </source>
</evidence>
<evidence type="ECO:0000259" key="14">
    <source>
        <dbReference type="PROSITE" id="PS50195"/>
    </source>
</evidence>
<comment type="similarity">
    <text evidence="3">Belongs to the sorting nexin family.</text>
</comment>
<dbReference type="PANTHER" id="PTHR10555">
    <property type="entry name" value="SORTING NEXIN"/>
    <property type="match status" value="1"/>
</dbReference>
<evidence type="ECO:0000256" key="8">
    <source>
        <dbReference type="ARBA" id="ARBA00022990"/>
    </source>
</evidence>
<protein>
    <submittedName>
        <fullName evidence="15">Sorting nexin-2</fullName>
    </submittedName>
</protein>
<dbReference type="GO" id="GO:0006886">
    <property type="term" value="P:intracellular protein transport"/>
    <property type="evidence" value="ECO:0007669"/>
    <property type="project" value="InterPro"/>
</dbReference>
<feature type="coiled-coil region" evidence="12">
    <location>
        <begin position="290"/>
        <end position="348"/>
    </location>
</feature>
<evidence type="ECO:0000256" key="10">
    <source>
        <dbReference type="ARBA" id="ARBA00023136"/>
    </source>
</evidence>
<dbReference type="GO" id="GO:0034498">
    <property type="term" value="P:early endosome to Golgi transport"/>
    <property type="evidence" value="ECO:0007669"/>
    <property type="project" value="TreeGrafter"/>
</dbReference>
<reference evidence="15 16" key="1">
    <citation type="journal article" date="2013" name="Proc. Natl. Acad. Sci. U.S.A.">
        <title>The king cobra genome reveals dynamic gene evolution and adaptation in the snake venom system.</title>
        <authorList>
            <person name="Vonk F.J."/>
            <person name="Casewell N.R."/>
            <person name="Henkel C.V."/>
            <person name="Heimberg A.M."/>
            <person name="Jansen H.J."/>
            <person name="McCleary R.J."/>
            <person name="Kerkkamp H.M."/>
            <person name="Vos R.A."/>
            <person name="Guerreiro I."/>
            <person name="Calvete J.J."/>
            <person name="Wuster W."/>
            <person name="Woods A.E."/>
            <person name="Logan J.M."/>
            <person name="Harrison R.A."/>
            <person name="Castoe T.A."/>
            <person name="de Koning A.P."/>
            <person name="Pollock D.D."/>
            <person name="Yandell M."/>
            <person name="Calderon D."/>
            <person name="Renjifo C."/>
            <person name="Currier R.B."/>
            <person name="Salgado D."/>
            <person name="Pla D."/>
            <person name="Sanz L."/>
            <person name="Hyder A.S."/>
            <person name="Ribeiro J.M."/>
            <person name="Arntzen J.W."/>
            <person name="van den Thillart G.E."/>
            <person name="Boetzer M."/>
            <person name="Pirovano W."/>
            <person name="Dirks R.P."/>
            <person name="Spaink H.P."/>
            <person name="Duboule D."/>
            <person name="McGlinn E."/>
            <person name="Kini R.M."/>
            <person name="Richardson M.K."/>
        </authorList>
    </citation>
    <scope>NUCLEOTIDE SEQUENCE</scope>
    <source>
        <tissue evidence="15">Blood</tissue>
    </source>
</reference>
<keyword evidence="11" id="KW-0966">Cell projection</keyword>
<dbReference type="Gene3D" id="1.20.1270.60">
    <property type="entry name" value="Arfaptin homology (AH) domain/BAR domain"/>
    <property type="match status" value="2"/>
</dbReference>
<evidence type="ECO:0000256" key="12">
    <source>
        <dbReference type="SAM" id="Coils"/>
    </source>
</evidence>
<dbReference type="InterPro" id="IPR015404">
    <property type="entry name" value="Vps5_C"/>
</dbReference>
<dbReference type="EMBL" id="AZIM01003334">
    <property type="protein sequence ID" value="ETE62298.1"/>
    <property type="molecule type" value="Genomic_DNA"/>
</dbReference>
<keyword evidence="6" id="KW-0967">Endosome</keyword>
<keyword evidence="9" id="KW-0446">Lipid-binding</keyword>
<evidence type="ECO:0000256" key="13">
    <source>
        <dbReference type="SAM" id="MobiDB-lite"/>
    </source>
</evidence>
<keyword evidence="8" id="KW-0007">Acetylation</keyword>
<comment type="caution">
    <text evidence="15">The sequence shown here is derived from an EMBL/GenBank/DDBJ whole genome shotgun (WGS) entry which is preliminary data.</text>
</comment>
<dbReference type="SUPFAM" id="SSF64268">
    <property type="entry name" value="PX domain"/>
    <property type="match status" value="1"/>
</dbReference>
<dbReference type="Gene3D" id="3.30.1520.10">
    <property type="entry name" value="Phox-like domain"/>
    <property type="match status" value="1"/>
</dbReference>
<evidence type="ECO:0000256" key="3">
    <source>
        <dbReference type="ARBA" id="ARBA00010883"/>
    </source>
</evidence>
<dbReference type="OrthoDB" id="271164at2759"/>
<evidence type="ECO:0000256" key="9">
    <source>
        <dbReference type="ARBA" id="ARBA00023121"/>
    </source>
</evidence>
<keyword evidence="7" id="KW-0653">Protein transport</keyword>
<evidence type="ECO:0000256" key="6">
    <source>
        <dbReference type="ARBA" id="ARBA00022753"/>
    </source>
</evidence>
<accession>V8NKU8</accession>
<keyword evidence="10" id="KW-0472">Membrane</keyword>
<evidence type="ECO:0000256" key="7">
    <source>
        <dbReference type="ARBA" id="ARBA00022927"/>
    </source>
</evidence>
<dbReference type="InterPro" id="IPR005329">
    <property type="entry name" value="Sorting_nexin_N"/>
</dbReference>
<dbReference type="GO" id="GO:0005829">
    <property type="term" value="C:cytosol"/>
    <property type="evidence" value="ECO:0007669"/>
    <property type="project" value="GOC"/>
</dbReference>
<dbReference type="PANTHER" id="PTHR10555:SF31">
    <property type="entry name" value="SORTING NEXIN-2"/>
    <property type="match status" value="1"/>
</dbReference>
<dbReference type="FunFam" id="3.30.1520.10:FF:000016">
    <property type="entry name" value="Sorting nexin 2"/>
    <property type="match status" value="1"/>
</dbReference>
<feature type="domain" description="PX" evidence="14">
    <location>
        <begin position="118"/>
        <end position="253"/>
    </location>
</feature>
<gene>
    <name evidence="15" type="primary">SNX2</name>
    <name evidence="15" type="ORF">L345_11946</name>
</gene>
<comment type="subcellular location">
    <subcellularLocation>
        <location evidence="2">Cell projection</location>
        <location evidence="2">Lamellipodium</location>
    </subcellularLocation>
    <subcellularLocation>
        <location evidence="1">Early endosome membrane</location>
        <topology evidence="1">Peripheral membrane protein</topology>
        <orientation evidence="1">Cytoplasmic side</orientation>
    </subcellularLocation>
</comment>
<dbReference type="Pfam" id="PF00787">
    <property type="entry name" value="PX"/>
    <property type="match status" value="1"/>
</dbReference>
<evidence type="ECO:0000256" key="5">
    <source>
        <dbReference type="ARBA" id="ARBA00022553"/>
    </source>
</evidence>
<keyword evidence="12" id="KW-0175">Coiled coil</keyword>
<keyword evidence="4" id="KW-0813">Transport</keyword>
<dbReference type="Proteomes" id="UP000018936">
    <property type="component" value="Unassembled WGS sequence"/>
</dbReference>
<evidence type="ECO:0000313" key="15">
    <source>
        <dbReference type="EMBL" id="ETE62298.1"/>
    </source>
</evidence>
<dbReference type="GO" id="GO:0031901">
    <property type="term" value="C:early endosome membrane"/>
    <property type="evidence" value="ECO:0007669"/>
    <property type="project" value="UniProtKB-SubCell"/>
</dbReference>
<sequence length="465" mass="52997">MATEREPPPFGDGKPTEFEELEDGEDLFISTVSTLESSPSSPEPASLPAEDISTNSNGPKPTEILLDDDREDLFAEATEEVSLDSPEREPILSSDSTPAITPVTPTTLIAPRMESKTVVAPVDFDRCREEIEEEANGDAFDIEINVSDPEKTSLTMFHKNEFSVKRRFSDFLGLYGKLASKYLHVGYIVPPAPEKSIVGMTKVKVGKEDSSSTEFVEKRRAALERYLQRTVKHPTLLQDPDLRQFLECSELPRAVNTQALSGAGILRMVNKAAEAVNKMTIKMNESDAWFEEKQQQFENLDQQLRKLHSSVEALVCHRKGNSEDHTALSRALSQLAEVEEKIDQLHQEQAFADFYGVFDHRMKCWQKWQDAQVMLQKKREAEAKLQLANKPDKLQQAKDEIREWETKVQQGERDFEQISKTIRKEKERVKDFKTIIIKYLESLVQTQQQMIKYWEAFLPEAKAIA</sequence>
<feature type="compositionally biased region" description="Low complexity" evidence="13">
    <location>
        <begin position="31"/>
        <end position="49"/>
    </location>
</feature>
<feature type="coiled-coil region" evidence="12">
    <location>
        <begin position="387"/>
        <end position="414"/>
    </location>
</feature>
<dbReference type="GO" id="GO:0035091">
    <property type="term" value="F:phosphatidylinositol binding"/>
    <property type="evidence" value="ECO:0007669"/>
    <property type="project" value="InterPro"/>
</dbReference>
<feature type="compositionally biased region" description="Polar residues" evidence="13">
    <location>
        <begin position="93"/>
        <end position="103"/>
    </location>
</feature>
<evidence type="ECO:0000256" key="11">
    <source>
        <dbReference type="ARBA" id="ARBA00023273"/>
    </source>
</evidence>
<keyword evidence="5" id="KW-0597">Phosphoprotein</keyword>
<keyword evidence="16" id="KW-1185">Reference proteome</keyword>
<dbReference type="Pfam" id="PF03700">
    <property type="entry name" value="Sorting_nexin"/>
    <property type="match status" value="1"/>
</dbReference>
<dbReference type="InterPro" id="IPR036871">
    <property type="entry name" value="PX_dom_sf"/>
</dbReference>
<evidence type="ECO:0000313" key="16">
    <source>
        <dbReference type="Proteomes" id="UP000018936"/>
    </source>
</evidence>
<dbReference type="SMART" id="SM00312">
    <property type="entry name" value="PX"/>
    <property type="match status" value="1"/>
</dbReference>
<evidence type="ECO:0000256" key="2">
    <source>
        <dbReference type="ARBA" id="ARBA00004510"/>
    </source>
</evidence>